<dbReference type="InterPro" id="IPR011991">
    <property type="entry name" value="ArsR-like_HTH"/>
</dbReference>
<gene>
    <name evidence="1" type="ORF">GCM10011579_002430</name>
</gene>
<keyword evidence="2" id="KW-1185">Reference proteome</keyword>
<evidence type="ECO:0008006" key="3">
    <source>
        <dbReference type="Google" id="ProtNLM"/>
    </source>
</evidence>
<reference evidence="1 2" key="1">
    <citation type="journal article" date="2014" name="Int. J. Syst. Evol. Microbiol.">
        <title>Complete genome sequence of Corynebacterium casei LMG S-19264T (=DSM 44701T), isolated from a smear-ripened cheese.</title>
        <authorList>
            <consortium name="US DOE Joint Genome Institute (JGI-PGF)"/>
            <person name="Walter F."/>
            <person name="Albersmeier A."/>
            <person name="Kalinowski J."/>
            <person name="Ruckert C."/>
        </authorList>
    </citation>
    <scope>NUCLEOTIDE SEQUENCE [LARGE SCALE GENOMIC DNA]</scope>
    <source>
        <strain evidence="1 2">CGMCC 4.7111</strain>
    </source>
</reference>
<organism evidence="1 2">
    <name type="scientific">Streptomyces albiflavescens</name>
    <dbReference type="NCBI Taxonomy" id="1623582"/>
    <lineage>
        <taxon>Bacteria</taxon>
        <taxon>Bacillati</taxon>
        <taxon>Actinomycetota</taxon>
        <taxon>Actinomycetes</taxon>
        <taxon>Kitasatosporales</taxon>
        <taxon>Streptomycetaceae</taxon>
        <taxon>Streptomyces</taxon>
    </lineage>
</organism>
<dbReference type="Gene3D" id="1.10.10.10">
    <property type="entry name" value="Winged helix-like DNA-binding domain superfamily/Winged helix DNA-binding domain"/>
    <property type="match status" value="1"/>
</dbReference>
<proteinExistence type="predicted"/>
<dbReference type="SUPFAM" id="SSF46785">
    <property type="entry name" value="Winged helix' DNA-binding domain"/>
    <property type="match status" value="1"/>
</dbReference>
<dbReference type="InterPro" id="IPR036388">
    <property type="entry name" value="WH-like_DNA-bd_sf"/>
</dbReference>
<accession>A0A917XRZ7</accession>
<dbReference type="RefSeq" id="WP_189183899.1">
    <property type="nucleotide sequence ID" value="NZ_BMMM01000001.1"/>
</dbReference>
<comment type="caution">
    <text evidence="1">The sequence shown here is derived from an EMBL/GenBank/DDBJ whole genome shotgun (WGS) entry which is preliminary data.</text>
</comment>
<evidence type="ECO:0000313" key="2">
    <source>
        <dbReference type="Proteomes" id="UP000600365"/>
    </source>
</evidence>
<dbReference type="Proteomes" id="UP000600365">
    <property type="component" value="Unassembled WGS sequence"/>
</dbReference>
<dbReference type="AlphaFoldDB" id="A0A917XRZ7"/>
<name>A0A917XRZ7_9ACTN</name>
<sequence>MLKVPVSGQRLDILEWLRDPVAHFPPQRYGDLVEDGVSPEALAAKLGVSRAVARTHLDLLTGVGLLRAKKVRRRTFYRRDEWRIAEVAHFFEKGW</sequence>
<dbReference type="EMBL" id="BMMM01000001">
    <property type="protein sequence ID" value="GGN49048.1"/>
    <property type="molecule type" value="Genomic_DNA"/>
</dbReference>
<evidence type="ECO:0000313" key="1">
    <source>
        <dbReference type="EMBL" id="GGN49048.1"/>
    </source>
</evidence>
<dbReference type="InterPro" id="IPR036390">
    <property type="entry name" value="WH_DNA-bd_sf"/>
</dbReference>
<protein>
    <recommendedName>
        <fullName evidence="3">ArsR family transcriptional regulator</fullName>
    </recommendedName>
</protein>
<dbReference type="CDD" id="cd00090">
    <property type="entry name" value="HTH_ARSR"/>
    <property type="match status" value="1"/>
</dbReference>